<dbReference type="Proteomes" id="UP000199623">
    <property type="component" value="Unassembled WGS sequence"/>
</dbReference>
<keyword evidence="2" id="KW-0472">Membrane</keyword>
<name>A0A1G7NKV1_9PSEU</name>
<dbReference type="EMBL" id="FNCC01000003">
    <property type="protein sequence ID" value="SDF74602.1"/>
    <property type="molecule type" value="Genomic_DNA"/>
</dbReference>
<protein>
    <submittedName>
        <fullName evidence="3">Uncharacterized protein</fullName>
    </submittedName>
</protein>
<accession>A0A1G7NKV1</accession>
<keyword evidence="2" id="KW-1133">Transmembrane helix</keyword>
<evidence type="ECO:0000313" key="4">
    <source>
        <dbReference type="Proteomes" id="UP000199623"/>
    </source>
</evidence>
<dbReference type="STRING" id="200378.SAMN05216553_10373"/>
<sequence>MAGSRRGCARFLLALLFGLPLTVFLVAPAMSVHIIVSGSPELAAHLPEWRWAAASSLPLALWLVRSSLRRNGRLRGRSTPVPLRWLGFLTRSLLLLGVMNVVAFVKLKPDEQATTDSTTPLLVTAASGIAVLIALRWWDRRPRRVTVEEVRAAAAEADRSLRRVRAENERVRRQAEEVRTRITKLRAQGGAPPRTKPHGRPAHRPDVDFHALRVFHRESYQCADTAHLAYQSAQTSLRVMGSLVHRARLAPHRLVMPGRAAGRARAEMRAAAEHLARSHGELRLHVEDGLGVVQELNANTSELKHEIRDSCGPQGQEWFEALEERIEQAREDRRASRHH</sequence>
<evidence type="ECO:0000313" key="3">
    <source>
        <dbReference type="EMBL" id="SDF74602.1"/>
    </source>
</evidence>
<keyword evidence="1" id="KW-0175">Coiled coil</keyword>
<organism evidence="3 4">
    <name type="scientific">Lentzea fradiae</name>
    <dbReference type="NCBI Taxonomy" id="200378"/>
    <lineage>
        <taxon>Bacteria</taxon>
        <taxon>Bacillati</taxon>
        <taxon>Actinomycetota</taxon>
        <taxon>Actinomycetes</taxon>
        <taxon>Pseudonocardiales</taxon>
        <taxon>Pseudonocardiaceae</taxon>
        <taxon>Lentzea</taxon>
    </lineage>
</organism>
<proteinExistence type="predicted"/>
<keyword evidence="2" id="KW-0812">Transmembrane</keyword>
<feature type="coiled-coil region" evidence="1">
    <location>
        <begin position="147"/>
        <end position="188"/>
    </location>
</feature>
<dbReference type="AlphaFoldDB" id="A0A1G7NKV1"/>
<dbReference type="OrthoDB" id="3385334at2"/>
<feature type="transmembrane region" description="Helical" evidence="2">
    <location>
        <begin position="47"/>
        <end position="64"/>
    </location>
</feature>
<reference evidence="4" key="1">
    <citation type="submission" date="2016-10" db="EMBL/GenBank/DDBJ databases">
        <authorList>
            <person name="Varghese N."/>
            <person name="Submissions S."/>
        </authorList>
    </citation>
    <scope>NUCLEOTIDE SEQUENCE [LARGE SCALE GENOMIC DNA]</scope>
    <source>
        <strain evidence="4">CGMCC 4.3506</strain>
    </source>
</reference>
<feature type="transmembrane region" description="Helical" evidence="2">
    <location>
        <begin position="117"/>
        <end position="138"/>
    </location>
</feature>
<dbReference type="RefSeq" id="WP_090047049.1">
    <property type="nucleotide sequence ID" value="NZ_FNCC01000003.1"/>
</dbReference>
<feature type="transmembrane region" description="Helical" evidence="2">
    <location>
        <begin position="85"/>
        <end position="105"/>
    </location>
</feature>
<evidence type="ECO:0000256" key="1">
    <source>
        <dbReference type="SAM" id="Coils"/>
    </source>
</evidence>
<gene>
    <name evidence="3" type="ORF">SAMN05216553_10373</name>
</gene>
<evidence type="ECO:0000256" key="2">
    <source>
        <dbReference type="SAM" id="Phobius"/>
    </source>
</evidence>
<keyword evidence="4" id="KW-1185">Reference proteome</keyword>